<dbReference type="GO" id="GO:0005743">
    <property type="term" value="C:mitochondrial inner membrane"/>
    <property type="evidence" value="ECO:0007669"/>
    <property type="project" value="UniProtKB-SubCell"/>
</dbReference>
<evidence type="ECO:0008006" key="14">
    <source>
        <dbReference type="Google" id="ProtNLM"/>
    </source>
</evidence>
<dbReference type="PANTHER" id="PTHR13099:SF0">
    <property type="entry name" value="NADH DEHYDROGENASE [UBIQUINONE] 1 SUBUNIT C2-RELATED"/>
    <property type="match status" value="1"/>
</dbReference>
<protein>
    <recommendedName>
        <fullName evidence="14">NADH dehydrogenase [ubiquinone] 1 subunit C2</fullName>
    </recommendedName>
</protein>
<keyword evidence="8 11" id="KW-1133">Transmembrane helix</keyword>
<keyword evidence="13" id="KW-1185">Reference proteome</keyword>
<keyword evidence="9" id="KW-0496">Mitochondrion</keyword>
<evidence type="ECO:0000256" key="4">
    <source>
        <dbReference type="ARBA" id="ARBA00022660"/>
    </source>
</evidence>
<sequence length="86" mass="9877">MVGASLVSAHLYNMWNKRPFYFAIVPRLIAIGVMGAIGYGMGSLREHHYKTRDAVIQHYIELHPKDFDHFNDSECSFVLVDVRPIN</sequence>
<accession>A0A016W7S3</accession>
<reference evidence="13" key="1">
    <citation type="journal article" date="2015" name="Nat. Genet.">
        <title>The genome and transcriptome of the zoonotic hookworm Ancylostoma ceylanicum identify infection-specific gene families.</title>
        <authorList>
            <person name="Schwarz E.M."/>
            <person name="Hu Y."/>
            <person name="Antoshechkin I."/>
            <person name="Miller M.M."/>
            <person name="Sternberg P.W."/>
            <person name="Aroian R.V."/>
        </authorList>
    </citation>
    <scope>NUCLEOTIDE SEQUENCE</scope>
    <source>
        <strain evidence="13">HY135</strain>
    </source>
</reference>
<dbReference type="InterPro" id="IPR009423">
    <property type="entry name" value="NDUC2"/>
</dbReference>
<comment type="subcellular location">
    <subcellularLocation>
        <location evidence="1">Mitochondrion inner membrane</location>
        <topology evidence="1">Single-pass membrane protein</topology>
        <orientation evidence="1">Matrix side</orientation>
    </subcellularLocation>
</comment>
<evidence type="ECO:0000256" key="11">
    <source>
        <dbReference type="SAM" id="Phobius"/>
    </source>
</evidence>
<evidence type="ECO:0000313" key="13">
    <source>
        <dbReference type="Proteomes" id="UP000024635"/>
    </source>
</evidence>
<dbReference type="Proteomes" id="UP000024635">
    <property type="component" value="Unassembled WGS sequence"/>
</dbReference>
<comment type="caution">
    <text evidence="12">The sequence shown here is derived from an EMBL/GenBank/DDBJ whole genome shotgun (WGS) entry which is preliminary data.</text>
</comment>
<organism evidence="12 13">
    <name type="scientific">Ancylostoma ceylanicum</name>
    <dbReference type="NCBI Taxonomy" id="53326"/>
    <lineage>
        <taxon>Eukaryota</taxon>
        <taxon>Metazoa</taxon>
        <taxon>Ecdysozoa</taxon>
        <taxon>Nematoda</taxon>
        <taxon>Chromadorea</taxon>
        <taxon>Rhabditida</taxon>
        <taxon>Rhabditina</taxon>
        <taxon>Rhabditomorpha</taxon>
        <taxon>Strongyloidea</taxon>
        <taxon>Ancylostomatidae</taxon>
        <taxon>Ancylostomatinae</taxon>
        <taxon>Ancylostoma</taxon>
    </lineage>
</organism>
<keyword evidence="4" id="KW-0679">Respiratory chain</keyword>
<dbReference type="EMBL" id="JARK01000672">
    <property type="protein sequence ID" value="EYC35362.1"/>
    <property type="molecule type" value="Genomic_DNA"/>
</dbReference>
<name>A0A016W7S3_9BILA</name>
<evidence type="ECO:0000256" key="5">
    <source>
        <dbReference type="ARBA" id="ARBA00022692"/>
    </source>
</evidence>
<keyword evidence="6" id="KW-0999">Mitochondrion inner membrane</keyword>
<keyword evidence="10 11" id="KW-0472">Membrane</keyword>
<evidence type="ECO:0000256" key="1">
    <source>
        <dbReference type="ARBA" id="ARBA00004298"/>
    </source>
</evidence>
<evidence type="ECO:0000256" key="8">
    <source>
        <dbReference type="ARBA" id="ARBA00022989"/>
    </source>
</evidence>
<keyword evidence="5 11" id="KW-0812">Transmembrane</keyword>
<proteinExistence type="inferred from homology"/>
<comment type="similarity">
    <text evidence="2">Belongs to the complex I NDUFC2 subunit family.</text>
</comment>
<evidence type="ECO:0000313" key="12">
    <source>
        <dbReference type="EMBL" id="EYC35362.1"/>
    </source>
</evidence>
<evidence type="ECO:0000256" key="3">
    <source>
        <dbReference type="ARBA" id="ARBA00022448"/>
    </source>
</evidence>
<dbReference type="AlphaFoldDB" id="A0A016W7S3"/>
<feature type="transmembrane region" description="Helical" evidence="11">
    <location>
        <begin position="20"/>
        <end position="42"/>
    </location>
</feature>
<evidence type="ECO:0000256" key="10">
    <source>
        <dbReference type="ARBA" id="ARBA00023136"/>
    </source>
</evidence>
<dbReference type="Pfam" id="PF06374">
    <property type="entry name" value="NDUF_C2"/>
    <property type="match status" value="1"/>
</dbReference>
<dbReference type="PANTHER" id="PTHR13099">
    <property type="entry name" value="NADH-UBIQUINONE OXIDOREDUCTASE SUBUNIT B14.5B"/>
    <property type="match status" value="1"/>
</dbReference>
<evidence type="ECO:0000256" key="7">
    <source>
        <dbReference type="ARBA" id="ARBA00022982"/>
    </source>
</evidence>
<dbReference type="GO" id="GO:0006120">
    <property type="term" value="P:mitochondrial electron transport, NADH to ubiquinone"/>
    <property type="evidence" value="ECO:0007669"/>
    <property type="project" value="InterPro"/>
</dbReference>
<evidence type="ECO:0000256" key="6">
    <source>
        <dbReference type="ARBA" id="ARBA00022792"/>
    </source>
</evidence>
<evidence type="ECO:0000256" key="2">
    <source>
        <dbReference type="ARBA" id="ARBA00008674"/>
    </source>
</evidence>
<keyword evidence="7" id="KW-0249">Electron transport</keyword>
<evidence type="ECO:0000256" key="9">
    <source>
        <dbReference type="ARBA" id="ARBA00023128"/>
    </source>
</evidence>
<dbReference type="OrthoDB" id="6329847at2759"/>
<gene>
    <name evidence="12" type="primary">Acey_s1072.g3538</name>
    <name evidence="12" type="synonym">Acey-Y71H2AM.4</name>
    <name evidence="12" type="ORF">Y032_1072g3538</name>
</gene>
<keyword evidence="3" id="KW-0813">Transport</keyword>